<evidence type="ECO:0000313" key="3">
    <source>
        <dbReference type="Proteomes" id="UP000765509"/>
    </source>
</evidence>
<dbReference type="Proteomes" id="UP000765509">
    <property type="component" value="Unassembled WGS sequence"/>
</dbReference>
<comment type="caution">
    <text evidence="2">The sequence shown here is derived from an EMBL/GenBank/DDBJ whole genome shotgun (WGS) entry which is preliminary data.</text>
</comment>
<feature type="region of interest" description="Disordered" evidence="1">
    <location>
        <begin position="48"/>
        <end position="70"/>
    </location>
</feature>
<dbReference type="AlphaFoldDB" id="A0A9Q3GK45"/>
<gene>
    <name evidence="2" type="ORF">O181_010183</name>
</gene>
<organism evidence="2 3">
    <name type="scientific">Austropuccinia psidii MF-1</name>
    <dbReference type="NCBI Taxonomy" id="1389203"/>
    <lineage>
        <taxon>Eukaryota</taxon>
        <taxon>Fungi</taxon>
        <taxon>Dikarya</taxon>
        <taxon>Basidiomycota</taxon>
        <taxon>Pucciniomycotina</taxon>
        <taxon>Pucciniomycetes</taxon>
        <taxon>Pucciniales</taxon>
        <taxon>Sphaerophragmiaceae</taxon>
        <taxon>Austropuccinia</taxon>
    </lineage>
</organism>
<sequence>MDSSVGPAWKKATNTFKSFNSLLHRRKRNTPSGTMPAPLLSLEINTALTQERPTPQIDAKSSSVGSRSNTDPCSAEWSASTISSFILSPTEYGTLCDAERMAAPRNHNLSACVLKGRPVSFTPEAESYSSTARVEPSLSAPALSTHLGYTQATLFGGTIEFSQDSITVHSNSGSISPAGEALINSQPEEDDLDVHAIMSNFNRIRLNRTSGSTSYYHFTKAWLEDSDAASEISFEAVSFDDNTQAFPLPVWPKLPPSCGET</sequence>
<keyword evidence="3" id="KW-1185">Reference proteome</keyword>
<evidence type="ECO:0000313" key="2">
    <source>
        <dbReference type="EMBL" id="MBW0470468.1"/>
    </source>
</evidence>
<proteinExistence type="predicted"/>
<reference evidence="2" key="1">
    <citation type="submission" date="2021-03" db="EMBL/GenBank/DDBJ databases">
        <title>Draft genome sequence of rust myrtle Austropuccinia psidii MF-1, a brazilian biotype.</title>
        <authorList>
            <person name="Quecine M.C."/>
            <person name="Pachon D.M.R."/>
            <person name="Bonatelli M.L."/>
            <person name="Correr F.H."/>
            <person name="Franceschini L.M."/>
            <person name="Leite T.F."/>
            <person name="Margarido G.R.A."/>
            <person name="Almeida C.A."/>
            <person name="Ferrarezi J.A."/>
            <person name="Labate C.A."/>
        </authorList>
    </citation>
    <scope>NUCLEOTIDE SEQUENCE</scope>
    <source>
        <strain evidence="2">MF-1</strain>
    </source>
</reference>
<accession>A0A9Q3GK45</accession>
<name>A0A9Q3GK45_9BASI</name>
<dbReference type="EMBL" id="AVOT02002465">
    <property type="protein sequence ID" value="MBW0470468.1"/>
    <property type="molecule type" value="Genomic_DNA"/>
</dbReference>
<evidence type="ECO:0000256" key="1">
    <source>
        <dbReference type="SAM" id="MobiDB-lite"/>
    </source>
</evidence>
<protein>
    <submittedName>
        <fullName evidence="2">Uncharacterized protein</fullName>
    </submittedName>
</protein>